<dbReference type="HOGENOM" id="CLU_000445_81_0_5"/>
<dbReference type="STRING" id="394221.Mmar10_2206"/>
<dbReference type="Proteomes" id="UP000001964">
    <property type="component" value="Chromosome"/>
</dbReference>
<dbReference type="InterPro" id="IPR009057">
    <property type="entry name" value="Homeodomain-like_sf"/>
</dbReference>
<dbReference type="eggNOG" id="COG2207">
    <property type="taxonomic scope" value="Bacteria"/>
</dbReference>
<dbReference type="Pfam" id="PF12852">
    <property type="entry name" value="Cupin_6"/>
    <property type="match status" value="1"/>
</dbReference>
<dbReference type="RefSeq" id="WP_011644143.1">
    <property type="nucleotide sequence ID" value="NC_008347.1"/>
</dbReference>
<dbReference type="InterPro" id="IPR032783">
    <property type="entry name" value="AraC_lig"/>
</dbReference>
<dbReference type="AlphaFoldDB" id="Q0AK28"/>
<dbReference type="GO" id="GO:0043565">
    <property type="term" value="F:sequence-specific DNA binding"/>
    <property type="evidence" value="ECO:0007669"/>
    <property type="project" value="InterPro"/>
</dbReference>
<proteinExistence type="predicted"/>
<protein>
    <submittedName>
        <fullName evidence="5">Transcriptional regulator, AraC family</fullName>
    </submittedName>
</protein>
<dbReference type="KEGG" id="mmr:Mmar10_2206"/>
<dbReference type="InterPro" id="IPR018060">
    <property type="entry name" value="HTH_AraC"/>
</dbReference>
<keyword evidence="2" id="KW-0238">DNA-binding</keyword>
<dbReference type="PRINTS" id="PR00032">
    <property type="entry name" value="HTHARAC"/>
</dbReference>
<evidence type="ECO:0000259" key="4">
    <source>
        <dbReference type="PROSITE" id="PS01124"/>
    </source>
</evidence>
<organism evidence="5 6">
    <name type="scientific">Maricaulis maris (strain MCS10)</name>
    <name type="common">Caulobacter maris</name>
    <dbReference type="NCBI Taxonomy" id="394221"/>
    <lineage>
        <taxon>Bacteria</taxon>
        <taxon>Pseudomonadati</taxon>
        <taxon>Pseudomonadota</taxon>
        <taxon>Alphaproteobacteria</taxon>
        <taxon>Maricaulales</taxon>
        <taxon>Maricaulaceae</taxon>
        <taxon>Maricaulis</taxon>
    </lineage>
</organism>
<sequence>MAGPTRIIDDTHAPLALALQALQLSGTLYCQGVMTAPWGIDVPSLDDQVGLLIITAGTAHLATATDETRLLQPGSLTLLTRGQPMQLASAPGASLTALEDLPVEPVTRRFERVFHGGGGAETRFTFALMKIEDPTTRQLFRELPESIEVNGWDALVETWLRSTVQLISEEARLMRPGSETLITRLADILVIQLIRRWLEHAGPGERGWLAALHEPGLGRALAAIHTDPAINWSLDSLAGIAAMSRSAFCARFTTMLDTAPMKYVTRHRLARAREALVQTQDSLADISERYGYGSDAAFSRAFKKYYGMAPGRVRAGRQPH</sequence>
<dbReference type="GO" id="GO:0003700">
    <property type="term" value="F:DNA-binding transcription factor activity"/>
    <property type="evidence" value="ECO:0007669"/>
    <property type="project" value="InterPro"/>
</dbReference>
<dbReference type="Gene3D" id="1.10.10.60">
    <property type="entry name" value="Homeodomain-like"/>
    <property type="match status" value="1"/>
</dbReference>
<keyword evidence="3" id="KW-0804">Transcription</keyword>
<evidence type="ECO:0000256" key="2">
    <source>
        <dbReference type="ARBA" id="ARBA00023125"/>
    </source>
</evidence>
<dbReference type="SUPFAM" id="SSF46689">
    <property type="entry name" value="Homeodomain-like"/>
    <property type="match status" value="2"/>
</dbReference>
<dbReference type="Pfam" id="PF12833">
    <property type="entry name" value="HTH_18"/>
    <property type="match status" value="1"/>
</dbReference>
<evidence type="ECO:0000256" key="3">
    <source>
        <dbReference type="ARBA" id="ARBA00023163"/>
    </source>
</evidence>
<evidence type="ECO:0000313" key="5">
    <source>
        <dbReference type="EMBL" id="ABI66498.1"/>
    </source>
</evidence>
<feature type="domain" description="HTH araC/xylS-type" evidence="4">
    <location>
        <begin position="218"/>
        <end position="316"/>
    </location>
</feature>
<evidence type="ECO:0000313" key="6">
    <source>
        <dbReference type="Proteomes" id="UP000001964"/>
    </source>
</evidence>
<dbReference type="PROSITE" id="PS00041">
    <property type="entry name" value="HTH_ARAC_FAMILY_1"/>
    <property type="match status" value="1"/>
</dbReference>
<dbReference type="PANTHER" id="PTHR46796">
    <property type="entry name" value="HTH-TYPE TRANSCRIPTIONAL ACTIVATOR RHAS-RELATED"/>
    <property type="match status" value="1"/>
</dbReference>
<dbReference type="EMBL" id="CP000449">
    <property type="protein sequence ID" value="ABI66498.1"/>
    <property type="molecule type" value="Genomic_DNA"/>
</dbReference>
<dbReference type="InterPro" id="IPR050204">
    <property type="entry name" value="AraC_XylS_family_regulators"/>
</dbReference>
<accession>Q0AK28</accession>
<reference evidence="5 6" key="1">
    <citation type="submission" date="2006-08" db="EMBL/GenBank/DDBJ databases">
        <title>Complete sequence of Maricaulis maris MCS10.</title>
        <authorList>
            <consortium name="US DOE Joint Genome Institute"/>
            <person name="Copeland A."/>
            <person name="Lucas S."/>
            <person name="Lapidus A."/>
            <person name="Barry K."/>
            <person name="Detter J.C."/>
            <person name="Glavina del Rio T."/>
            <person name="Hammon N."/>
            <person name="Israni S."/>
            <person name="Dalin E."/>
            <person name="Tice H."/>
            <person name="Pitluck S."/>
            <person name="Saunders E."/>
            <person name="Brettin T."/>
            <person name="Bruce D."/>
            <person name="Han C."/>
            <person name="Tapia R."/>
            <person name="Gilna P."/>
            <person name="Schmutz J."/>
            <person name="Larimer F."/>
            <person name="Land M."/>
            <person name="Hauser L."/>
            <person name="Kyrpides N."/>
            <person name="Mikhailova N."/>
            <person name="Viollier P."/>
            <person name="Stephens C."/>
            <person name="Richardson P."/>
        </authorList>
    </citation>
    <scope>NUCLEOTIDE SEQUENCE [LARGE SCALE GENOMIC DNA]</scope>
    <source>
        <strain evidence="5 6">MCS10</strain>
    </source>
</reference>
<dbReference type="PANTHER" id="PTHR46796:SF7">
    <property type="entry name" value="ARAC FAMILY TRANSCRIPTIONAL REGULATOR"/>
    <property type="match status" value="1"/>
</dbReference>
<keyword evidence="1" id="KW-0805">Transcription regulation</keyword>
<dbReference type="InterPro" id="IPR020449">
    <property type="entry name" value="Tscrpt_reg_AraC-type_HTH"/>
</dbReference>
<evidence type="ECO:0000256" key="1">
    <source>
        <dbReference type="ARBA" id="ARBA00023015"/>
    </source>
</evidence>
<dbReference type="SMART" id="SM00342">
    <property type="entry name" value="HTH_ARAC"/>
    <property type="match status" value="1"/>
</dbReference>
<name>Q0AK28_MARMM</name>
<gene>
    <name evidence="5" type="ordered locus">Mmar10_2206</name>
</gene>
<dbReference type="PROSITE" id="PS01124">
    <property type="entry name" value="HTH_ARAC_FAMILY_2"/>
    <property type="match status" value="1"/>
</dbReference>
<dbReference type="InterPro" id="IPR018062">
    <property type="entry name" value="HTH_AraC-typ_CS"/>
</dbReference>
<keyword evidence="6" id="KW-1185">Reference proteome</keyword>